<dbReference type="PANTHER" id="PTHR45992">
    <property type="entry name" value="EUKARYOTIC ELONGATION FACTOR 2 KINASE-RELATED"/>
    <property type="match status" value="1"/>
</dbReference>
<feature type="region of interest" description="Disordered" evidence="6">
    <location>
        <begin position="137"/>
        <end position="229"/>
    </location>
</feature>
<accession>A0AAV9Z9P9</accession>
<feature type="domain" description="Alpha-type protein kinase" evidence="7">
    <location>
        <begin position="282"/>
        <end position="538"/>
    </location>
</feature>
<feature type="compositionally biased region" description="Basic and acidic residues" evidence="6">
    <location>
        <begin position="193"/>
        <end position="205"/>
    </location>
</feature>
<keyword evidence="4" id="KW-0418">Kinase</keyword>
<feature type="compositionally biased region" description="Low complexity" evidence="6">
    <location>
        <begin position="169"/>
        <end position="180"/>
    </location>
</feature>
<evidence type="ECO:0000313" key="9">
    <source>
        <dbReference type="Proteomes" id="UP001362999"/>
    </source>
</evidence>
<keyword evidence="3" id="KW-0547">Nucleotide-binding</keyword>
<gene>
    <name evidence="8" type="ORF">R3P38DRAFT_3238357</name>
</gene>
<reference evidence="8 9" key="1">
    <citation type="journal article" date="2024" name="J Genomics">
        <title>Draft genome sequencing and assembly of Favolaschia claudopus CIRM-BRFM 2984 isolated from oak limbs.</title>
        <authorList>
            <person name="Navarro D."/>
            <person name="Drula E."/>
            <person name="Chaduli D."/>
            <person name="Cazenave R."/>
            <person name="Ahrendt S."/>
            <person name="Wang J."/>
            <person name="Lipzen A."/>
            <person name="Daum C."/>
            <person name="Barry K."/>
            <person name="Grigoriev I.V."/>
            <person name="Favel A."/>
            <person name="Rosso M.N."/>
            <person name="Martin F."/>
        </authorList>
    </citation>
    <scope>NUCLEOTIDE SEQUENCE [LARGE SCALE GENOMIC DNA]</scope>
    <source>
        <strain evidence="8 9">CIRM-BRFM 2984</strain>
    </source>
</reference>
<evidence type="ECO:0000256" key="2">
    <source>
        <dbReference type="ARBA" id="ARBA00022679"/>
    </source>
</evidence>
<dbReference type="GO" id="GO:0005524">
    <property type="term" value="F:ATP binding"/>
    <property type="evidence" value="ECO:0007669"/>
    <property type="project" value="UniProtKB-KW"/>
</dbReference>
<proteinExistence type="predicted"/>
<evidence type="ECO:0000256" key="1">
    <source>
        <dbReference type="ARBA" id="ARBA00022527"/>
    </source>
</evidence>
<dbReference type="Pfam" id="PF02816">
    <property type="entry name" value="Alpha_kinase"/>
    <property type="match status" value="1"/>
</dbReference>
<evidence type="ECO:0000259" key="7">
    <source>
        <dbReference type="PROSITE" id="PS51158"/>
    </source>
</evidence>
<dbReference type="InterPro" id="IPR011009">
    <property type="entry name" value="Kinase-like_dom_sf"/>
</dbReference>
<dbReference type="SUPFAM" id="SSF56112">
    <property type="entry name" value="Protein kinase-like (PK-like)"/>
    <property type="match status" value="1"/>
</dbReference>
<evidence type="ECO:0000256" key="3">
    <source>
        <dbReference type="ARBA" id="ARBA00022741"/>
    </source>
</evidence>
<dbReference type="EMBL" id="JAWWNJ010000176">
    <property type="protein sequence ID" value="KAK6975020.1"/>
    <property type="molecule type" value="Genomic_DNA"/>
</dbReference>
<evidence type="ECO:0000256" key="6">
    <source>
        <dbReference type="SAM" id="MobiDB-lite"/>
    </source>
</evidence>
<dbReference type="Proteomes" id="UP001362999">
    <property type="component" value="Unassembled WGS sequence"/>
</dbReference>
<name>A0AAV9Z9P9_9AGAR</name>
<keyword evidence="9" id="KW-1185">Reference proteome</keyword>
<comment type="caution">
    <text evidence="8">The sequence shown here is derived from an EMBL/GenBank/DDBJ whole genome shotgun (WGS) entry which is preliminary data.</text>
</comment>
<sequence>MNAQDMFCVVDKIKANVGALDILNLAWTRLSPKWVTHTNNFPLSSTDCQLFTKDWVEIVPRTPDVNVIADRFYKPNAKSPHQPHFKTAKMLINLCIPFDIYQRWEEYDAQQQINQLSDRDSDSKSVESEDQSIAVVSRTTIQTRSRAQKPRSKLAKNQPLFLGGLNAASSSTSPTSPTTSLLKPASFSSIQKTGKENSARRREDNLDSSYFNQHGSEPEGSMIAPSGSSSRVVTSLSKQAFIKALAQQKPPSRQEVSGLMNLTSIPVQASIANQLTLAELLCTSETVGSLLHSPVDVVLSLNLTPRAQKRGGFKIASFGRSSKALFGGSSTNICGKRTFYSEKDDGGVVHYLPCPSSQQAQDLVVELRCSVWSAALLTDPYEGVDNFIAGADTQPPIEVPRLRFVQVAFAKDGKTVEPGRTRSVFLVEEYIDEAVEGQFRKYINNRAPVPTSFVQHTDNHNRALFLAFTQHWQYRRTHGLAFVSDYQGGNTLLTDPQVMSDESLGDIFGSGNIPTACSDFPRTHLCNIFCEYFKISENFDSMDEDLPMPMSISRSARPIPHSKGKRKADDDWEGPEDTRPRRRFS</sequence>
<keyword evidence="2" id="KW-0808">Transferase</keyword>
<dbReference type="SMART" id="SM00811">
    <property type="entry name" value="Alpha_kinase"/>
    <property type="match status" value="1"/>
</dbReference>
<keyword evidence="1" id="KW-0723">Serine/threonine-protein kinase</keyword>
<dbReference type="GO" id="GO:0004674">
    <property type="term" value="F:protein serine/threonine kinase activity"/>
    <property type="evidence" value="ECO:0007669"/>
    <property type="project" value="UniProtKB-KW"/>
</dbReference>
<dbReference type="PROSITE" id="PS51158">
    <property type="entry name" value="ALPHA_KINASE"/>
    <property type="match status" value="1"/>
</dbReference>
<dbReference type="AlphaFoldDB" id="A0AAV9Z9P9"/>
<evidence type="ECO:0000313" key="8">
    <source>
        <dbReference type="EMBL" id="KAK6975020.1"/>
    </source>
</evidence>
<protein>
    <recommendedName>
        <fullName evidence="7">Alpha-type protein kinase domain-containing protein</fullName>
    </recommendedName>
</protein>
<dbReference type="Gene3D" id="3.20.200.10">
    <property type="entry name" value="MHCK/EF2 kinase"/>
    <property type="match status" value="1"/>
</dbReference>
<dbReference type="InterPro" id="IPR051852">
    <property type="entry name" value="Alpha-type_PK"/>
</dbReference>
<keyword evidence="5" id="KW-0067">ATP-binding</keyword>
<dbReference type="InterPro" id="IPR004166">
    <property type="entry name" value="a-kinase_dom"/>
</dbReference>
<evidence type="ECO:0000256" key="4">
    <source>
        <dbReference type="ARBA" id="ARBA00022777"/>
    </source>
</evidence>
<evidence type="ECO:0000256" key="5">
    <source>
        <dbReference type="ARBA" id="ARBA00022840"/>
    </source>
</evidence>
<organism evidence="8 9">
    <name type="scientific">Favolaschia claudopus</name>
    <dbReference type="NCBI Taxonomy" id="2862362"/>
    <lineage>
        <taxon>Eukaryota</taxon>
        <taxon>Fungi</taxon>
        <taxon>Dikarya</taxon>
        <taxon>Basidiomycota</taxon>
        <taxon>Agaricomycotina</taxon>
        <taxon>Agaricomycetes</taxon>
        <taxon>Agaricomycetidae</taxon>
        <taxon>Agaricales</taxon>
        <taxon>Marasmiineae</taxon>
        <taxon>Mycenaceae</taxon>
        <taxon>Favolaschia</taxon>
    </lineage>
</organism>
<feature type="region of interest" description="Disordered" evidence="6">
    <location>
        <begin position="550"/>
        <end position="585"/>
    </location>
</feature>